<keyword evidence="3 4" id="KW-0808">Transferase</keyword>
<dbReference type="Pfam" id="PF02801">
    <property type="entry name" value="Ketoacyl-synt_C"/>
    <property type="match status" value="1"/>
</dbReference>
<feature type="domain" description="Ketosynthase family 3 (KS3)" evidence="5">
    <location>
        <begin position="1"/>
        <end position="377"/>
    </location>
</feature>
<keyword evidence="7" id="KW-1185">Reference proteome</keyword>
<dbReference type="RefSeq" id="WP_345488972.1">
    <property type="nucleotide sequence ID" value="NZ_BAABHY010000001.1"/>
</dbReference>
<gene>
    <name evidence="6" type="ORF">GCM10023211_07570</name>
</gene>
<comment type="pathway">
    <text evidence="1">Lipid metabolism.</text>
</comment>
<reference evidence="7" key="1">
    <citation type="journal article" date="2019" name="Int. J. Syst. Evol. Microbiol.">
        <title>The Global Catalogue of Microorganisms (GCM) 10K type strain sequencing project: providing services to taxonomists for standard genome sequencing and annotation.</title>
        <authorList>
            <consortium name="The Broad Institute Genomics Platform"/>
            <consortium name="The Broad Institute Genome Sequencing Center for Infectious Disease"/>
            <person name="Wu L."/>
            <person name="Ma J."/>
        </authorList>
    </citation>
    <scope>NUCLEOTIDE SEQUENCE [LARGE SCALE GENOMIC DNA]</scope>
    <source>
        <strain evidence="7">JCM 18050</strain>
    </source>
</reference>
<dbReference type="PANTHER" id="PTHR11712:SF347">
    <property type="entry name" value="BETA KETOACYL-ACYL CARRIER PROTEIN SYNTHASE"/>
    <property type="match status" value="1"/>
</dbReference>
<comment type="caution">
    <text evidence="6">The sequence shown here is derived from an EMBL/GenBank/DDBJ whole genome shotgun (WGS) entry which is preliminary data.</text>
</comment>
<accession>A0ABP9N3Z7</accession>
<dbReference type="PROSITE" id="PS52004">
    <property type="entry name" value="KS3_2"/>
    <property type="match status" value="1"/>
</dbReference>
<evidence type="ECO:0000256" key="3">
    <source>
        <dbReference type="ARBA" id="ARBA00022679"/>
    </source>
</evidence>
<evidence type="ECO:0000256" key="2">
    <source>
        <dbReference type="ARBA" id="ARBA00008467"/>
    </source>
</evidence>
<name>A0ABP9N3Z7_9GAMM</name>
<protein>
    <recommendedName>
        <fullName evidence="5">Ketosynthase family 3 (KS3) domain-containing protein</fullName>
    </recommendedName>
</protein>
<dbReference type="SUPFAM" id="SSF53901">
    <property type="entry name" value="Thiolase-like"/>
    <property type="match status" value="2"/>
</dbReference>
<dbReference type="InterPro" id="IPR016039">
    <property type="entry name" value="Thiolase-like"/>
</dbReference>
<dbReference type="PANTHER" id="PTHR11712">
    <property type="entry name" value="POLYKETIDE SYNTHASE-RELATED"/>
    <property type="match status" value="1"/>
</dbReference>
<dbReference type="Gene3D" id="3.40.47.10">
    <property type="match status" value="2"/>
</dbReference>
<dbReference type="Proteomes" id="UP001500171">
    <property type="component" value="Unassembled WGS sequence"/>
</dbReference>
<dbReference type="InterPro" id="IPR014031">
    <property type="entry name" value="Ketoacyl_synth_C"/>
</dbReference>
<evidence type="ECO:0000313" key="7">
    <source>
        <dbReference type="Proteomes" id="UP001500171"/>
    </source>
</evidence>
<evidence type="ECO:0000313" key="6">
    <source>
        <dbReference type="EMBL" id="GAA5106998.1"/>
    </source>
</evidence>
<organism evidence="6 7">
    <name type="scientific">Orbus sasakiae</name>
    <dbReference type="NCBI Taxonomy" id="1078475"/>
    <lineage>
        <taxon>Bacteria</taxon>
        <taxon>Pseudomonadati</taxon>
        <taxon>Pseudomonadota</taxon>
        <taxon>Gammaproteobacteria</taxon>
        <taxon>Orbales</taxon>
        <taxon>Orbaceae</taxon>
        <taxon>Orbus</taxon>
    </lineage>
</organism>
<evidence type="ECO:0000259" key="5">
    <source>
        <dbReference type="PROSITE" id="PS52004"/>
    </source>
</evidence>
<dbReference type="EMBL" id="BAABHY010000001">
    <property type="protein sequence ID" value="GAA5106998.1"/>
    <property type="molecule type" value="Genomic_DNA"/>
</dbReference>
<evidence type="ECO:0000256" key="4">
    <source>
        <dbReference type="RuleBase" id="RU003694"/>
    </source>
</evidence>
<dbReference type="InterPro" id="IPR000794">
    <property type="entry name" value="Beta-ketoacyl_synthase"/>
</dbReference>
<proteinExistence type="inferred from homology"/>
<dbReference type="InterPro" id="IPR014030">
    <property type="entry name" value="Ketoacyl_synth_N"/>
</dbReference>
<dbReference type="InterPro" id="IPR020841">
    <property type="entry name" value="PKS_Beta-ketoAc_synthase_dom"/>
</dbReference>
<evidence type="ECO:0000256" key="1">
    <source>
        <dbReference type="ARBA" id="ARBA00005189"/>
    </source>
</evidence>
<comment type="similarity">
    <text evidence="2 4">Belongs to the thiolase-like superfamily. Beta-ketoacyl-ACP synthases family.</text>
</comment>
<dbReference type="Pfam" id="PF00109">
    <property type="entry name" value="ketoacyl-synt"/>
    <property type="match status" value="1"/>
</dbReference>
<sequence length="379" mass="41674">MTTYIHGFSAVCAQGCGIEQITRNLFCHPQQPKIITFSLDDEERCVNYFSAFECNRLSLTELAESIAKHINTTLKQCGWQASELANIPIFLASTSFSMSSHEIDFMNKGKDQLTKLCAEQMFSLNEVSSELKKILPNIYVINVATSCTSSTNAMIYAHRYLTLNIIEKAIVVGFESFNSVTLSGFYSLGLLTDQFLAPFSQESRGLILGEGIACIAMSSKPNNHTPLYRLVDGLSHCDASNITTTSAQNLVGLMQSLLVKSSVEQPLIQAIKVNATGCPINDNVEQQSLLASFEQVPPLLFLKPYIGHTLGASGVLEVILLLLCFNHQQLPKPVKYSNHSVPNLMNEYCLANDLPSGYYLLNYLGFGGNNASLLLELSQ</sequence>